<dbReference type="GO" id="GO:0016020">
    <property type="term" value="C:membrane"/>
    <property type="evidence" value="ECO:0007669"/>
    <property type="project" value="GOC"/>
</dbReference>
<dbReference type="GO" id="GO:0051999">
    <property type="term" value="P:mannosyl-inositol phosphorylceramide biosynthetic process"/>
    <property type="evidence" value="ECO:0007669"/>
    <property type="project" value="TreeGrafter"/>
</dbReference>
<dbReference type="InterPro" id="IPR007577">
    <property type="entry name" value="GlycoTrfase_DXD_sugar-bd_CS"/>
</dbReference>
<dbReference type="InterPro" id="IPR029044">
    <property type="entry name" value="Nucleotide-diphossugar_trans"/>
</dbReference>
<keyword evidence="1" id="KW-0808">Transferase</keyword>
<dbReference type="PANTHER" id="PTHR32385">
    <property type="entry name" value="MANNOSYL PHOSPHORYLINOSITOL CERAMIDE SYNTHASE"/>
    <property type="match status" value="1"/>
</dbReference>
<dbReference type="RefSeq" id="WP_244636571.1">
    <property type="nucleotide sequence ID" value="NZ_BMZO01000001.1"/>
</dbReference>
<evidence type="ECO:0000313" key="2">
    <source>
        <dbReference type="EMBL" id="GHC62972.1"/>
    </source>
</evidence>
<keyword evidence="3" id="KW-1185">Reference proteome</keyword>
<accession>A0A8J3GG46</accession>
<reference evidence="2" key="1">
    <citation type="journal article" date="2014" name="Int. J. Syst. Evol. Microbiol.">
        <title>Complete genome sequence of Corynebacterium casei LMG S-19264T (=DSM 44701T), isolated from a smear-ripened cheese.</title>
        <authorList>
            <consortium name="US DOE Joint Genome Institute (JGI-PGF)"/>
            <person name="Walter F."/>
            <person name="Albersmeier A."/>
            <person name="Kalinowski J."/>
            <person name="Ruckert C."/>
        </authorList>
    </citation>
    <scope>NUCLEOTIDE SEQUENCE</scope>
    <source>
        <strain evidence="2">KCTC 42097</strain>
    </source>
</reference>
<dbReference type="InterPro" id="IPR051706">
    <property type="entry name" value="Glycosyltransferase_domain"/>
</dbReference>
<protein>
    <recommendedName>
        <fullName evidence="4">Mannosyltransferase OCH1-like enzyme</fullName>
    </recommendedName>
</protein>
<dbReference type="AlphaFoldDB" id="A0A8J3GG46"/>
<dbReference type="Pfam" id="PF04488">
    <property type="entry name" value="Gly_transf_sug"/>
    <property type="match status" value="1"/>
</dbReference>
<sequence>MMNIPKRLGHIWIGPKTPPSNWMQSWANKHPQWHYHLYDNAYLRDGNFRTRKQIDEYMKRGWYAGAADLLRYEILYKNGGYLAEADSICLHPVDELMLDGGTLYTVYENEFVRGRLVSPIIAATVGNAFLDALLDRLAAVPVSELDHPWKQTGNLFVAQLIEELRPEIVIWPSHTLIPEHYTGVRYSGDGKVYARQLFGETHKAYRFSSPLGRLMEMRKKFYASLARKRLRRLKRASGR</sequence>
<proteinExistence type="predicted"/>
<organism evidence="2 3">
    <name type="scientific">Limoniibacter endophyticus</name>
    <dbReference type="NCBI Taxonomy" id="1565040"/>
    <lineage>
        <taxon>Bacteria</taxon>
        <taxon>Pseudomonadati</taxon>
        <taxon>Pseudomonadota</taxon>
        <taxon>Alphaproteobacteria</taxon>
        <taxon>Hyphomicrobiales</taxon>
        <taxon>Bartonellaceae</taxon>
        <taxon>Limoniibacter</taxon>
    </lineage>
</organism>
<dbReference type="Proteomes" id="UP000641137">
    <property type="component" value="Unassembled WGS sequence"/>
</dbReference>
<evidence type="ECO:0008006" key="4">
    <source>
        <dbReference type="Google" id="ProtNLM"/>
    </source>
</evidence>
<dbReference type="Gene3D" id="3.90.550.20">
    <property type="match status" value="1"/>
</dbReference>
<dbReference type="EMBL" id="BMZO01000001">
    <property type="protein sequence ID" value="GHC62972.1"/>
    <property type="molecule type" value="Genomic_DNA"/>
</dbReference>
<dbReference type="GO" id="GO:0000030">
    <property type="term" value="F:mannosyltransferase activity"/>
    <property type="evidence" value="ECO:0007669"/>
    <property type="project" value="TreeGrafter"/>
</dbReference>
<evidence type="ECO:0000256" key="1">
    <source>
        <dbReference type="ARBA" id="ARBA00022679"/>
    </source>
</evidence>
<gene>
    <name evidence="2" type="ORF">GCM10010136_04370</name>
</gene>
<dbReference type="PANTHER" id="PTHR32385:SF15">
    <property type="entry name" value="INOSITOL PHOSPHOCERAMIDE MANNOSYLTRANSFERASE 1"/>
    <property type="match status" value="1"/>
</dbReference>
<comment type="caution">
    <text evidence="2">The sequence shown here is derived from an EMBL/GenBank/DDBJ whole genome shotgun (WGS) entry which is preliminary data.</text>
</comment>
<evidence type="ECO:0000313" key="3">
    <source>
        <dbReference type="Proteomes" id="UP000641137"/>
    </source>
</evidence>
<reference evidence="2" key="2">
    <citation type="submission" date="2020-09" db="EMBL/GenBank/DDBJ databases">
        <authorList>
            <person name="Sun Q."/>
            <person name="Kim S."/>
        </authorList>
    </citation>
    <scope>NUCLEOTIDE SEQUENCE</scope>
    <source>
        <strain evidence="2">KCTC 42097</strain>
    </source>
</reference>
<name>A0A8J3GG46_9HYPH</name>
<dbReference type="SUPFAM" id="SSF53448">
    <property type="entry name" value="Nucleotide-diphospho-sugar transferases"/>
    <property type="match status" value="1"/>
</dbReference>